<organism evidence="18 19">
    <name type="scientific">Candidatus Magnetaquiglobus chichijimensis</name>
    <dbReference type="NCBI Taxonomy" id="3141448"/>
    <lineage>
        <taxon>Bacteria</taxon>
        <taxon>Pseudomonadati</taxon>
        <taxon>Pseudomonadota</taxon>
        <taxon>Magnetococcia</taxon>
        <taxon>Magnetococcales</taxon>
        <taxon>Candidatus Magnetaquicoccaceae</taxon>
        <taxon>Candidatus Magnetaquiglobus</taxon>
    </lineage>
</organism>
<dbReference type="SMART" id="SM01231">
    <property type="entry name" value="H-kinase_dim"/>
    <property type="match status" value="1"/>
</dbReference>
<dbReference type="InterPro" id="IPR036890">
    <property type="entry name" value="HATPase_C_sf"/>
</dbReference>
<dbReference type="SUPFAM" id="SSF47226">
    <property type="entry name" value="Histidine-containing phosphotransfer domain, HPT domain"/>
    <property type="match status" value="1"/>
</dbReference>
<dbReference type="InterPro" id="IPR004358">
    <property type="entry name" value="Sig_transdc_His_kin-like_C"/>
</dbReference>
<dbReference type="PANTHER" id="PTHR43395:SF10">
    <property type="entry name" value="CHEMOTAXIS PROTEIN CHEA"/>
    <property type="match status" value="1"/>
</dbReference>
<keyword evidence="9" id="KW-0067">ATP-binding</keyword>
<dbReference type="InterPro" id="IPR002545">
    <property type="entry name" value="CheW-lke_dom"/>
</dbReference>
<evidence type="ECO:0000256" key="8">
    <source>
        <dbReference type="ARBA" id="ARBA00022777"/>
    </source>
</evidence>
<dbReference type="EMBL" id="BAAFGK010000004">
    <property type="protein sequence ID" value="GAB0056587.1"/>
    <property type="molecule type" value="Genomic_DNA"/>
</dbReference>
<protein>
    <recommendedName>
        <fullName evidence="3">Chemotaxis protein CheA</fullName>
        <ecNumber evidence="2">2.7.13.3</ecNumber>
    </recommendedName>
</protein>
<evidence type="ECO:0000256" key="13">
    <source>
        <dbReference type="SAM" id="Coils"/>
    </source>
</evidence>
<dbReference type="InterPro" id="IPR037006">
    <property type="entry name" value="CheA-like_homodim_sf"/>
</dbReference>
<evidence type="ECO:0000259" key="16">
    <source>
        <dbReference type="PROSITE" id="PS50851"/>
    </source>
</evidence>
<dbReference type="InterPro" id="IPR051315">
    <property type="entry name" value="Bact_Chemotaxis_CheA"/>
</dbReference>
<dbReference type="Pfam" id="PF01584">
    <property type="entry name" value="CheW"/>
    <property type="match status" value="1"/>
</dbReference>
<evidence type="ECO:0000256" key="6">
    <source>
        <dbReference type="ARBA" id="ARBA00022679"/>
    </source>
</evidence>
<dbReference type="InterPro" id="IPR008207">
    <property type="entry name" value="Sig_transdc_His_kin_Hpt_dom"/>
</dbReference>
<keyword evidence="4" id="KW-0145">Chemotaxis</keyword>
<evidence type="ECO:0000256" key="12">
    <source>
        <dbReference type="PROSITE-ProRule" id="PRU00110"/>
    </source>
</evidence>
<feature type="region of interest" description="Disordered" evidence="14">
    <location>
        <begin position="143"/>
        <end position="171"/>
    </location>
</feature>
<dbReference type="SUPFAM" id="SSF50341">
    <property type="entry name" value="CheW-like"/>
    <property type="match status" value="1"/>
</dbReference>
<evidence type="ECO:0000256" key="14">
    <source>
        <dbReference type="SAM" id="MobiDB-lite"/>
    </source>
</evidence>
<keyword evidence="6" id="KW-0808">Transferase</keyword>
<accession>A0ABQ0C6S9</accession>
<feature type="domain" description="CheW-like" evidence="16">
    <location>
        <begin position="423"/>
        <end position="567"/>
    </location>
</feature>
<name>A0ABQ0C6S9_9PROT</name>
<evidence type="ECO:0000313" key="19">
    <source>
        <dbReference type="Proteomes" id="UP001628193"/>
    </source>
</evidence>
<dbReference type="PANTHER" id="PTHR43395">
    <property type="entry name" value="SENSOR HISTIDINE KINASE CHEA"/>
    <property type="match status" value="1"/>
</dbReference>
<dbReference type="InterPro" id="IPR036641">
    <property type="entry name" value="HPT_dom_sf"/>
</dbReference>
<keyword evidence="19" id="KW-1185">Reference proteome</keyword>
<dbReference type="PROSITE" id="PS50851">
    <property type="entry name" value="CHEW"/>
    <property type="match status" value="1"/>
</dbReference>
<evidence type="ECO:0000259" key="15">
    <source>
        <dbReference type="PROSITE" id="PS50109"/>
    </source>
</evidence>
<dbReference type="Pfam" id="PF02518">
    <property type="entry name" value="HATPase_c"/>
    <property type="match status" value="1"/>
</dbReference>
<dbReference type="InterPro" id="IPR005467">
    <property type="entry name" value="His_kinase_dom"/>
</dbReference>
<evidence type="ECO:0000313" key="18">
    <source>
        <dbReference type="EMBL" id="GAB0056587.1"/>
    </source>
</evidence>
<dbReference type="Proteomes" id="UP001628193">
    <property type="component" value="Unassembled WGS sequence"/>
</dbReference>
<dbReference type="InterPro" id="IPR004105">
    <property type="entry name" value="CheA-like_dim"/>
</dbReference>
<dbReference type="SUPFAM" id="SSF47384">
    <property type="entry name" value="Homodimeric domain of signal transducing histidine kinase"/>
    <property type="match status" value="1"/>
</dbReference>
<dbReference type="Pfam" id="PF01627">
    <property type="entry name" value="Hpt"/>
    <property type="match status" value="1"/>
</dbReference>
<feature type="modified residue" description="Phosphohistidine" evidence="12">
    <location>
        <position position="50"/>
    </location>
</feature>
<dbReference type="CDD" id="cd00088">
    <property type="entry name" value="HPT"/>
    <property type="match status" value="1"/>
</dbReference>
<sequence length="567" mass="62360">MFDEASQQALMQEFFSENREALDRIERGLLQLETAPESRDLLNSVFRDMHTVKGNCRMMGFERLEELTHTAESLLDAMRDGRLVIDVLIGNQLLSVLDTVRRTLEEIERSGSEGDADFSASIRQLERLQTPLGAVISMDHDEADEGEAGHAPTPGTPSDEPTGRGENDAATGKLDSIRLSIERLDGLMSQVGELGATFNQVKYALARNVSQLDQVLENLGQQIQTLQGEVLQYRLQPIGRILDTYHRLVRDLAVETRKKVLLDLVGEETEVDRNVLISIKEVLGHLIRNAVDHGIETPEERVAQGKSPVGRVRLLAEQKQGQIYLEITDDGRGIDVARVRFKALERGLITHEQAGEMSEAELMRLIMAPGFSTVEQVSKISGRGTGMDVVQAAIDKLGGSVSISSQPGVGSRFRLRIPQTMAIVPVLLVTAAGETYAVPQVNIVELVSYHGAEIAGHVEGKMQAPMVRVRERLHFMVALREAVAHPGQAAQRARSVEKILAEPVLHVVVLQSEERLFALDVDDIKEPANLVIKPVNRIFADIPILAGTAVLPDGSVSFLLNVPELIK</sequence>
<keyword evidence="13" id="KW-0175">Coiled coil</keyword>
<evidence type="ECO:0000256" key="7">
    <source>
        <dbReference type="ARBA" id="ARBA00022741"/>
    </source>
</evidence>
<keyword evidence="5 12" id="KW-0597">Phosphoprotein</keyword>
<keyword evidence="7" id="KW-0547">Nucleotide-binding</keyword>
<feature type="coiled-coil region" evidence="13">
    <location>
        <begin position="209"/>
        <end position="236"/>
    </location>
</feature>
<dbReference type="Gene3D" id="3.30.565.10">
    <property type="entry name" value="Histidine kinase-like ATPase, C-terminal domain"/>
    <property type="match status" value="1"/>
</dbReference>
<dbReference type="SMART" id="SM00260">
    <property type="entry name" value="CheW"/>
    <property type="match status" value="1"/>
</dbReference>
<dbReference type="InterPro" id="IPR036061">
    <property type="entry name" value="CheW-like_dom_sf"/>
</dbReference>
<comment type="function">
    <text evidence="11">Involved in the transmission of sensory signals from the chemoreceptors to the flagellar motors. CheA is autophosphorylated; it can transfer its phosphate group to either CheB or CheY.</text>
</comment>
<dbReference type="InterPro" id="IPR036097">
    <property type="entry name" value="HisK_dim/P_sf"/>
</dbReference>
<dbReference type="PROSITE" id="PS50109">
    <property type="entry name" value="HIS_KIN"/>
    <property type="match status" value="1"/>
</dbReference>
<dbReference type="PROSITE" id="PS50894">
    <property type="entry name" value="HPT"/>
    <property type="match status" value="1"/>
</dbReference>
<comment type="caution">
    <text evidence="18">The sequence shown here is derived from an EMBL/GenBank/DDBJ whole genome shotgun (WGS) entry which is preliminary data.</text>
</comment>
<gene>
    <name evidence="18" type="ORF">SIID45300_00895</name>
</gene>
<evidence type="ECO:0000256" key="1">
    <source>
        <dbReference type="ARBA" id="ARBA00000085"/>
    </source>
</evidence>
<evidence type="ECO:0000256" key="11">
    <source>
        <dbReference type="ARBA" id="ARBA00035100"/>
    </source>
</evidence>
<evidence type="ECO:0000259" key="17">
    <source>
        <dbReference type="PROSITE" id="PS50894"/>
    </source>
</evidence>
<dbReference type="EC" id="2.7.13.3" evidence="2"/>
<keyword evidence="8" id="KW-0418">Kinase</keyword>
<evidence type="ECO:0000256" key="4">
    <source>
        <dbReference type="ARBA" id="ARBA00022500"/>
    </source>
</evidence>
<dbReference type="PRINTS" id="PR00344">
    <property type="entry name" value="BCTRLSENSOR"/>
</dbReference>
<evidence type="ECO:0000256" key="9">
    <source>
        <dbReference type="ARBA" id="ARBA00022840"/>
    </source>
</evidence>
<evidence type="ECO:0000256" key="3">
    <source>
        <dbReference type="ARBA" id="ARBA00021495"/>
    </source>
</evidence>
<dbReference type="Gene3D" id="1.10.287.560">
    <property type="entry name" value="Histidine kinase CheA-like, homodimeric domain"/>
    <property type="match status" value="1"/>
</dbReference>
<dbReference type="Gene3D" id="1.20.120.160">
    <property type="entry name" value="HPT domain"/>
    <property type="match status" value="1"/>
</dbReference>
<dbReference type="InterPro" id="IPR003594">
    <property type="entry name" value="HATPase_dom"/>
</dbReference>
<proteinExistence type="predicted"/>
<dbReference type="SUPFAM" id="SSF55874">
    <property type="entry name" value="ATPase domain of HSP90 chaperone/DNA topoisomerase II/histidine kinase"/>
    <property type="match status" value="1"/>
</dbReference>
<dbReference type="SMART" id="SM00387">
    <property type="entry name" value="HATPase_c"/>
    <property type="match status" value="1"/>
</dbReference>
<dbReference type="SMART" id="SM00073">
    <property type="entry name" value="HPT"/>
    <property type="match status" value="1"/>
</dbReference>
<dbReference type="Gene3D" id="2.30.30.40">
    <property type="entry name" value="SH3 Domains"/>
    <property type="match status" value="1"/>
</dbReference>
<evidence type="ECO:0000256" key="2">
    <source>
        <dbReference type="ARBA" id="ARBA00012438"/>
    </source>
</evidence>
<comment type="catalytic activity">
    <reaction evidence="1">
        <text>ATP + protein L-histidine = ADP + protein N-phospho-L-histidine.</text>
        <dbReference type="EC" id="2.7.13.3"/>
    </reaction>
</comment>
<keyword evidence="10" id="KW-0902">Two-component regulatory system</keyword>
<evidence type="ECO:0000256" key="5">
    <source>
        <dbReference type="ARBA" id="ARBA00022553"/>
    </source>
</evidence>
<dbReference type="RefSeq" id="WP_420904313.1">
    <property type="nucleotide sequence ID" value="NZ_BAAFGK010000004.1"/>
</dbReference>
<feature type="domain" description="Histidine kinase" evidence="15">
    <location>
        <begin position="205"/>
        <end position="421"/>
    </location>
</feature>
<evidence type="ECO:0000256" key="10">
    <source>
        <dbReference type="ARBA" id="ARBA00023012"/>
    </source>
</evidence>
<feature type="domain" description="HPt" evidence="17">
    <location>
        <begin position="3"/>
        <end position="111"/>
    </location>
</feature>
<reference evidence="18 19" key="1">
    <citation type="submission" date="2024-09" db="EMBL/GenBank/DDBJ databases">
        <title>Draft genome sequence of Candidatus Magnetaquicoccaceae bacterium FCR-1.</title>
        <authorList>
            <person name="Shimoshige H."/>
            <person name="Shimamura S."/>
            <person name="Taoka A."/>
            <person name="Kobayashi H."/>
            <person name="Maekawa T."/>
        </authorList>
    </citation>
    <scope>NUCLEOTIDE SEQUENCE [LARGE SCALE GENOMIC DNA]</scope>
    <source>
        <strain evidence="18 19">FCR-1</strain>
    </source>
</reference>